<organism evidence="1 2">
    <name type="scientific">Lasiosphaeria ovina</name>
    <dbReference type="NCBI Taxonomy" id="92902"/>
    <lineage>
        <taxon>Eukaryota</taxon>
        <taxon>Fungi</taxon>
        <taxon>Dikarya</taxon>
        <taxon>Ascomycota</taxon>
        <taxon>Pezizomycotina</taxon>
        <taxon>Sordariomycetes</taxon>
        <taxon>Sordariomycetidae</taxon>
        <taxon>Sordariales</taxon>
        <taxon>Lasiosphaeriaceae</taxon>
        <taxon>Lasiosphaeria</taxon>
    </lineage>
</organism>
<dbReference type="EMBL" id="JAULSN010000007">
    <property type="protein sequence ID" value="KAK3366664.1"/>
    <property type="molecule type" value="Genomic_DNA"/>
</dbReference>
<protein>
    <submittedName>
        <fullName evidence="1">Uncharacterized protein</fullName>
    </submittedName>
</protein>
<reference evidence="1" key="1">
    <citation type="journal article" date="2023" name="Mol. Phylogenet. Evol.">
        <title>Genome-scale phylogeny and comparative genomics of the fungal order Sordariales.</title>
        <authorList>
            <person name="Hensen N."/>
            <person name="Bonometti L."/>
            <person name="Westerberg I."/>
            <person name="Brannstrom I.O."/>
            <person name="Guillou S."/>
            <person name="Cros-Aarteil S."/>
            <person name="Calhoun S."/>
            <person name="Haridas S."/>
            <person name="Kuo A."/>
            <person name="Mondo S."/>
            <person name="Pangilinan J."/>
            <person name="Riley R."/>
            <person name="LaButti K."/>
            <person name="Andreopoulos B."/>
            <person name="Lipzen A."/>
            <person name="Chen C."/>
            <person name="Yan M."/>
            <person name="Daum C."/>
            <person name="Ng V."/>
            <person name="Clum A."/>
            <person name="Steindorff A."/>
            <person name="Ohm R.A."/>
            <person name="Martin F."/>
            <person name="Silar P."/>
            <person name="Natvig D.O."/>
            <person name="Lalanne C."/>
            <person name="Gautier V."/>
            <person name="Ament-Velasquez S.L."/>
            <person name="Kruys A."/>
            <person name="Hutchinson M.I."/>
            <person name="Powell A.J."/>
            <person name="Barry K."/>
            <person name="Miller A.N."/>
            <person name="Grigoriev I.V."/>
            <person name="Debuchy R."/>
            <person name="Gladieux P."/>
            <person name="Hiltunen Thoren M."/>
            <person name="Johannesson H."/>
        </authorList>
    </citation>
    <scope>NUCLEOTIDE SEQUENCE</scope>
    <source>
        <strain evidence="1">CBS 958.72</strain>
    </source>
</reference>
<evidence type="ECO:0000313" key="2">
    <source>
        <dbReference type="Proteomes" id="UP001287356"/>
    </source>
</evidence>
<name>A0AAE0JYG6_9PEZI</name>
<proteinExistence type="predicted"/>
<evidence type="ECO:0000313" key="1">
    <source>
        <dbReference type="EMBL" id="KAK3366664.1"/>
    </source>
</evidence>
<dbReference type="AlphaFoldDB" id="A0AAE0JYG6"/>
<comment type="caution">
    <text evidence="1">The sequence shown here is derived from an EMBL/GenBank/DDBJ whole genome shotgun (WGS) entry which is preliminary data.</text>
</comment>
<accession>A0AAE0JYG6</accession>
<keyword evidence="2" id="KW-1185">Reference proteome</keyword>
<reference evidence="1" key="2">
    <citation type="submission" date="2023-06" db="EMBL/GenBank/DDBJ databases">
        <authorList>
            <consortium name="Lawrence Berkeley National Laboratory"/>
            <person name="Haridas S."/>
            <person name="Hensen N."/>
            <person name="Bonometti L."/>
            <person name="Westerberg I."/>
            <person name="Brannstrom I.O."/>
            <person name="Guillou S."/>
            <person name="Cros-Aarteil S."/>
            <person name="Calhoun S."/>
            <person name="Kuo A."/>
            <person name="Mondo S."/>
            <person name="Pangilinan J."/>
            <person name="Riley R."/>
            <person name="Labutti K."/>
            <person name="Andreopoulos B."/>
            <person name="Lipzen A."/>
            <person name="Chen C."/>
            <person name="Yanf M."/>
            <person name="Daum C."/>
            <person name="Ng V."/>
            <person name="Clum A."/>
            <person name="Steindorff A."/>
            <person name="Ohm R."/>
            <person name="Martin F."/>
            <person name="Silar P."/>
            <person name="Natvig D."/>
            <person name="Lalanne C."/>
            <person name="Gautier V."/>
            <person name="Ament-Velasquez S.L."/>
            <person name="Kruys A."/>
            <person name="Hutchinson M.I."/>
            <person name="Powell A.J."/>
            <person name="Barry K."/>
            <person name="Miller A.N."/>
            <person name="Grigoriev I.V."/>
            <person name="Debuchy R."/>
            <person name="Gladieux P."/>
            <person name="Thoren M.H."/>
            <person name="Johannesson H."/>
        </authorList>
    </citation>
    <scope>NUCLEOTIDE SEQUENCE</scope>
    <source>
        <strain evidence="1">CBS 958.72</strain>
    </source>
</reference>
<feature type="non-terminal residue" evidence="1">
    <location>
        <position position="1"/>
    </location>
</feature>
<sequence length="80" mass="9276">KVMQALDMARESQEAECHPQVSALLNDALAEVVARVRAAPNSYVMRRDEFSVFNFFQSRFDKGDEVIMSARRRYWQFTSA</sequence>
<dbReference type="Proteomes" id="UP001287356">
    <property type="component" value="Unassembled WGS sequence"/>
</dbReference>
<gene>
    <name evidence="1" type="ORF">B0T24DRAFT_633392</name>
</gene>